<dbReference type="Gene3D" id="1.20.120.1020">
    <property type="entry name" value="Prion-inhibition and propagation, HeLo domain"/>
    <property type="match status" value="1"/>
</dbReference>
<accession>A0AAE0HIA1</accession>
<evidence type="ECO:0000313" key="6">
    <source>
        <dbReference type="Proteomes" id="UP001278766"/>
    </source>
</evidence>
<evidence type="ECO:0000313" key="5">
    <source>
        <dbReference type="EMBL" id="KAK3297098.1"/>
    </source>
</evidence>
<dbReference type="GeneID" id="87840411"/>
<dbReference type="SUPFAM" id="SSF52540">
    <property type="entry name" value="P-loop containing nucleoside triphosphate hydrolases"/>
    <property type="match status" value="1"/>
</dbReference>
<evidence type="ECO:0000256" key="1">
    <source>
        <dbReference type="ARBA" id="ARBA00022737"/>
    </source>
</evidence>
<feature type="domain" description="Prion-inhibition and propagation HeLo" evidence="3">
    <location>
        <begin position="5"/>
        <end position="192"/>
    </location>
</feature>
<sequence>MEAAGLALGVVTILSTFKDVAELYALFVDSRRVGRDYEMLDTKLEVERTMLLHWADRVGLLRSDYDPRLDVPNTQETVFRVLACIRTLLSDTAQLKTRYGLQALEAPDSDTPISIESVASEDTKKTISGAPMERLTRELDKLRLRQQPPQQPKLVKRFSWAVRDKQQFGNLASDLSHFTTKLNDLLPANSGPSVAQSEPPPYQGFPGHSRGPGTLNGESGIEKRGIPNTAQDVVDEKYQDKILETLWFRTMEAREEEIKFAHSKTLNWVFEAPDGTVEWDDLSEWLRSGKDIYWVSGKAGSGKSTLMKRLFHHERTKELLSEWAKGGPVHLISFFFWNLGTPEQKTQEGLARSLLHQILSRHPSLIREALPGMWKELNRTNDTVSLPSLAEARRAFQVVAAKAGELGKFCFLIDGLDEFTGDYRNAIDFIEDLTANPGFKAVVSSRPIPECVDAFEDNPGLRLNQLTYPDISTYVNDVIGGHKYMKKLMNRHPAKARQLMGAITAKSSGVFLWVVLACRSVLAGFADYDRIDELWRRVDELPPELEDMFKLMLSKINKRHREQGAFTLRVCHSLTVGIGSSTPFHALGDMSAVPLALLCQEDADPEVLSVGEKEALRDDLQGWLTSRCGGLLETHQKPHPKDPLTGTYVEWTHRSVVEFLNGDGTWELECLHIDEDRPGIPASLSLYYLHTIMQEDQRSRIRYNVLFAGMLDCGAFADAEAPERKDHSFWRIDPYLVEMRRIDPIFADACDFSVLKTWLDRHLDASQAASHAALLLAAESGAVNYMQAHPDFTWLCQWEESPCGCLPLLYHAAAHPFTAGMMITNRPGPPSALRTTIALLLSLGADPNMTVEFRGSDNGHGGWSIYLDTPWRGWLNWVVLDPTPPQDVADIADITAMFLAAGADPTPSVRSWILSYLSDPRNRNTLTVSDAQLSRAVDVLRGQLSQTADEGKQEDGRPWLTSAVGFIHPF</sequence>
<dbReference type="Pfam" id="PF24883">
    <property type="entry name" value="NPHP3_N"/>
    <property type="match status" value="1"/>
</dbReference>
<dbReference type="Gene3D" id="3.40.50.300">
    <property type="entry name" value="P-loop containing nucleotide triphosphate hydrolases"/>
    <property type="match status" value="1"/>
</dbReference>
<name>A0AAE0HIA1_9PEZI</name>
<keyword evidence="6" id="KW-1185">Reference proteome</keyword>
<dbReference type="InterPro" id="IPR029498">
    <property type="entry name" value="HeLo_dom"/>
</dbReference>
<dbReference type="RefSeq" id="XP_062660612.1">
    <property type="nucleotide sequence ID" value="XM_062803463.1"/>
</dbReference>
<dbReference type="Pfam" id="PF14479">
    <property type="entry name" value="HeLo"/>
    <property type="match status" value="1"/>
</dbReference>
<dbReference type="EMBL" id="JAUEPN010000003">
    <property type="protein sequence ID" value="KAK3297098.1"/>
    <property type="molecule type" value="Genomic_DNA"/>
</dbReference>
<dbReference type="InterPro" id="IPR038305">
    <property type="entry name" value="HeLo_sf"/>
</dbReference>
<evidence type="ECO:0000256" key="2">
    <source>
        <dbReference type="SAM" id="MobiDB-lite"/>
    </source>
</evidence>
<reference evidence="5" key="1">
    <citation type="journal article" date="2023" name="Mol. Phylogenet. Evol.">
        <title>Genome-scale phylogeny and comparative genomics of the fungal order Sordariales.</title>
        <authorList>
            <person name="Hensen N."/>
            <person name="Bonometti L."/>
            <person name="Westerberg I."/>
            <person name="Brannstrom I.O."/>
            <person name="Guillou S."/>
            <person name="Cros-Aarteil S."/>
            <person name="Calhoun S."/>
            <person name="Haridas S."/>
            <person name="Kuo A."/>
            <person name="Mondo S."/>
            <person name="Pangilinan J."/>
            <person name="Riley R."/>
            <person name="LaButti K."/>
            <person name="Andreopoulos B."/>
            <person name="Lipzen A."/>
            <person name="Chen C."/>
            <person name="Yan M."/>
            <person name="Daum C."/>
            <person name="Ng V."/>
            <person name="Clum A."/>
            <person name="Steindorff A."/>
            <person name="Ohm R.A."/>
            <person name="Martin F."/>
            <person name="Silar P."/>
            <person name="Natvig D.O."/>
            <person name="Lalanne C."/>
            <person name="Gautier V."/>
            <person name="Ament-Velasquez S.L."/>
            <person name="Kruys A."/>
            <person name="Hutchinson M.I."/>
            <person name="Powell A.J."/>
            <person name="Barry K."/>
            <person name="Miller A.N."/>
            <person name="Grigoriev I.V."/>
            <person name="Debuchy R."/>
            <person name="Gladieux P."/>
            <person name="Hiltunen Thoren M."/>
            <person name="Johannesson H."/>
        </authorList>
    </citation>
    <scope>NUCLEOTIDE SEQUENCE</scope>
    <source>
        <strain evidence="5">CBS 168.71</strain>
    </source>
</reference>
<dbReference type="InterPro" id="IPR056884">
    <property type="entry name" value="NPHP3-like_N"/>
</dbReference>
<dbReference type="PANTHER" id="PTHR10039">
    <property type="entry name" value="AMELOGENIN"/>
    <property type="match status" value="1"/>
</dbReference>
<keyword evidence="5" id="KW-0034">Amyloid</keyword>
<proteinExistence type="predicted"/>
<keyword evidence="1" id="KW-0677">Repeat</keyword>
<dbReference type="PANTHER" id="PTHR10039:SF5">
    <property type="entry name" value="NACHT DOMAIN-CONTAINING PROTEIN"/>
    <property type="match status" value="1"/>
</dbReference>
<comment type="caution">
    <text evidence="5">The sequence shown here is derived from an EMBL/GenBank/DDBJ whole genome shotgun (WGS) entry which is preliminary data.</text>
</comment>
<dbReference type="InterPro" id="IPR027417">
    <property type="entry name" value="P-loop_NTPase"/>
</dbReference>
<keyword evidence="5" id="KW-0640">Prion</keyword>
<reference evidence="5" key="2">
    <citation type="submission" date="2023-06" db="EMBL/GenBank/DDBJ databases">
        <authorList>
            <consortium name="Lawrence Berkeley National Laboratory"/>
            <person name="Haridas S."/>
            <person name="Hensen N."/>
            <person name="Bonometti L."/>
            <person name="Westerberg I."/>
            <person name="Brannstrom I.O."/>
            <person name="Guillou S."/>
            <person name="Cros-Aarteil S."/>
            <person name="Calhoun S."/>
            <person name="Kuo A."/>
            <person name="Mondo S."/>
            <person name="Pangilinan J."/>
            <person name="Riley R."/>
            <person name="Labutti K."/>
            <person name="Andreopoulos B."/>
            <person name="Lipzen A."/>
            <person name="Chen C."/>
            <person name="Yanf M."/>
            <person name="Daum C."/>
            <person name="Ng V."/>
            <person name="Clum A."/>
            <person name="Steindorff A."/>
            <person name="Ohm R."/>
            <person name="Martin F."/>
            <person name="Silar P."/>
            <person name="Natvig D."/>
            <person name="Lalanne C."/>
            <person name="Gautier V."/>
            <person name="Ament-Velasquez S.L."/>
            <person name="Kruys A."/>
            <person name="Hutchinson M.I."/>
            <person name="Powell A.J."/>
            <person name="Barry K."/>
            <person name="Miller A.N."/>
            <person name="Grigoriev I.V."/>
            <person name="Debuchy R."/>
            <person name="Gladieux P."/>
            <person name="Thoren M.H."/>
            <person name="Johannesson H."/>
        </authorList>
    </citation>
    <scope>NUCLEOTIDE SEQUENCE</scope>
    <source>
        <strain evidence="5">CBS 168.71</strain>
    </source>
</reference>
<feature type="domain" description="Nephrocystin 3-like N-terminal" evidence="4">
    <location>
        <begin position="280"/>
        <end position="446"/>
    </location>
</feature>
<organism evidence="5 6">
    <name type="scientific">Chaetomium fimeti</name>
    <dbReference type="NCBI Taxonomy" id="1854472"/>
    <lineage>
        <taxon>Eukaryota</taxon>
        <taxon>Fungi</taxon>
        <taxon>Dikarya</taxon>
        <taxon>Ascomycota</taxon>
        <taxon>Pezizomycotina</taxon>
        <taxon>Sordariomycetes</taxon>
        <taxon>Sordariomycetidae</taxon>
        <taxon>Sordariales</taxon>
        <taxon>Chaetomiaceae</taxon>
        <taxon>Chaetomium</taxon>
    </lineage>
</organism>
<evidence type="ECO:0000259" key="4">
    <source>
        <dbReference type="Pfam" id="PF24883"/>
    </source>
</evidence>
<feature type="region of interest" description="Disordered" evidence="2">
    <location>
        <begin position="190"/>
        <end position="215"/>
    </location>
</feature>
<protein>
    <submittedName>
        <fullName evidence="5">Prion-inhibition and propagation-domain-containing protein</fullName>
    </submittedName>
</protein>
<gene>
    <name evidence="5" type="ORF">B0H64DRAFT_391336</name>
</gene>
<dbReference type="AlphaFoldDB" id="A0AAE0HIA1"/>
<evidence type="ECO:0000259" key="3">
    <source>
        <dbReference type="Pfam" id="PF14479"/>
    </source>
</evidence>
<dbReference type="Proteomes" id="UP001278766">
    <property type="component" value="Unassembled WGS sequence"/>
</dbReference>